<feature type="transmembrane region" description="Helical" evidence="1">
    <location>
        <begin position="167"/>
        <end position="189"/>
    </location>
</feature>
<evidence type="ECO:0000313" key="4">
    <source>
        <dbReference type="Proteomes" id="UP000654279"/>
    </source>
</evidence>
<feature type="transmembrane region" description="Helical" evidence="1">
    <location>
        <begin position="34"/>
        <end position="58"/>
    </location>
</feature>
<sequence length="722" mass="81230">MEKSSEEIKLENKLAKLRGETAPEPQMTNWKTPLGLAIFLSFSFAFNIAVFGPAEIYFSNSSDFWFGPQSILPVIAAIFLIVFAICFVFCKFLPGKVSGVMVSLIFSGLTALYLQGNFMSNGYPIMDGEAIPWDEMIGRGWLNMAIWTAIIVIPLVIFHFRKNIFRTLVKAGSLLILGIEIVTLITLAVTESLPSGTNSYLSTEDIYKMSQKENIVVIVSDTYEAEYMRWTLEDQPQVAEMLRGFTFYENTTGVSTNTYLSMGTLLSGGEVFPVAKDANAGMRDCMSSETSLAFHKNLHDLGYDINYYTDGRFIGPNEAGMVDNLVVQSVVPNAAALTRVSKLIYKFTCFKYMPHFLKPRFVVDTAAFDQAKAEIEDYPLYTFDDQKFYNDLKNRGIDPTAERGQYIIYHLSGVHAPYVEDRNFNPVKYDDNVSLASRRYEKSLSQMKTLQEMIQQMKDAGVYDNTHIIFTADHGNRNRFNPVFMVKLAGDESDFKVSSAPVSLAEDYPQLIKELAMGKGTDAALFQIPENEKRERFVYSYFSLSGYGRNNDCRITIAINGHAEDMDSYEIVKDEYAADESEKEEYQLGDVIGNIGPNCENAHVLGIDAENAAFSKTASICLKFTEKPQADMEAVINLKEVFGEEQSMTIRAGDKMLFNEAVPQGHKSIVFNIPADTVADDGTLTLSFDFPDTHERIEDFEGLWWFVYQSFAFDTLTLNTSE</sequence>
<keyword evidence="1" id="KW-1133">Transmembrane helix</keyword>
<dbReference type="InterPro" id="IPR000917">
    <property type="entry name" value="Sulfatase_N"/>
</dbReference>
<comment type="caution">
    <text evidence="3">The sequence shown here is derived from an EMBL/GenBank/DDBJ whole genome shotgun (WGS) entry which is preliminary data.</text>
</comment>
<dbReference type="RefSeq" id="WP_249284592.1">
    <property type="nucleotide sequence ID" value="NZ_JACRSO010000001.1"/>
</dbReference>
<feature type="transmembrane region" description="Helical" evidence="1">
    <location>
        <begin position="70"/>
        <end position="90"/>
    </location>
</feature>
<evidence type="ECO:0000313" key="3">
    <source>
        <dbReference type="EMBL" id="MBC8528609.1"/>
    </source>
</evidence>
<dbReference type="Proteomes" id="UP000654279">
    <property type="component" value="Unassembled WGS sequence"/>
</dbReference>
<dbReference type="GO" id="GO:0016787">
    <property type="term" value="F:hydrolase activity"/>
    <property type="evidence" value="ECO:0007669"/>
    <property type="project" value="UniProtKB-KW"/>
</dbReference>
<evidence type="ECO:0000256" key="1">
    <source>
        <dbReference type="SAM" id="Phobius"/>
    </source>
</evidence>
<keyword evidence="1" id="KW-0812">Transmembrane</keyword>
<dbReference type="Pfam" id="PF00884">
    <property type="entry name" value="Sulfatase"/>
    <property type="match status" value="1"/>
</dbReference>
<keyword evidence="1" id="KW-0472">Membrane</keyword>
<gene>
    <name evidence="3" type="ORF">H8699_04050</name>
</gene>
<dbReference type="EMBL" id="JACRSO010000001">
    <property type="protein sequence ID" value="MBC8528609.1"/>
    <property type="molecule type" value="Genomic_DNA"/>
</dbReference>
<feature type="transmembrane region" description="Helical" evidence="1">
    <location>
        <begin position="97"/>
        <end position="116"/>
    </location>
</feature>
<reference evidence="3" key="1">
    <citation type="submission" date="2020-08" db="EMBL/GenBank/DDBJ databases">
        <title>Genome public.</title>
        <authorList>
            <person name="Liu C."/>
            <person name="Sun Q."/>
        </authorList>
    </citation>
    <scope>NUCLEOTIDE SEQUENCE</scope>
    <source>
        <strain evidence="3">NSJ-44</strain>
    </source>
</reference>
<feature type="transmembrane region" description="Helical" evidence="1">
    <location>
        <begin position="141"/>
        <end position="160"/>
    </location>
</feature>
<accession>A0A926CZ57</accession>
<protein>
    <submittedName>
        <fullName evidence="3">Sulfatase-like hydrolase/transferase</fullName>
    </submittedName>
</protein>
<dbReference type="Gene3D" id="3.40.720.10">
    <property type="entry name" value="Alkaline Phosphatase, subunit A"/>
    <property type="match status" value="1"/>
</dbReference>
<keyword evidence="3" id="KW-0378">Hydrolase</keyword>
<dbReference type="SUPFAM" id="SSF53649">
    <property type="entry name" value="Alkaline phosphatase-like"/>
    <property type="match status" value="1"/>
</dbReference>
<organism evidence="3 4">
    <name type="scientific">Luoshenia tenuis</name>
    <dbReference type="NCBI Taxonomy" id="2763654"/>
    <lineage>
        <taxon>Bacteria</taxon>
        <taxon>Bacillati</taxon>
        <taxon>Bacillota</taxon>
        <taxon>Clostridia</taxon>
        <taxon>Christensenellales</taxon>
        <taxon>Christensenellaceae</taxon>
        <taxon>Luoshenia</taxon>
    </lineage>
</organism>
<proteinExistence type="predicted"/>
<evidence type="ECO:0000259" key="2">
    <source>
        <dbReference type="Pfam" id="PF00884"/>
    </source>
</evidence>
<dbReference type="AlphaFoldDB" id="A0A926CZ57"/>
<feature type="domain" description="Sulfatase N-terminal" evidence="2">
    <location>
        <begin position="214"/>
        <end position="476"/>
    </location>
</feature>
<dbReference type="InterPro" id="IPR017850">
    <property type="entry name" value="Alkaline_phosphatase_core_sf"/>
</dbReference>
<keyword evidence="4" id="KW-1185">Reference proteome</keyword>
<name>A0A926CZ57_9FIRM</name>